<organism evidence="2 3">
    <name type="scientific">Linnemannia elongata AG-77</name>
    <dbReference type="NCBI Taxonomy" id="1314771"/>
    <lineage>
        <taxon>Eukaryota</taxon>
        <taxon>Fungi</taxon>
        <taxon>Fungi incertae sedis</taxon>
        <taxon>Mucoromycota</taxon>
        <taxon>Mortierellomycotina</taxon>
        <taxon>Mortierellomycetes</taxon>
        <taxon>Mortierellales</taxon>
        <taxon>Mortierellaceae</taxon>
        <taxon>Linnemannia</taxon>
    </lineage>
</organism>
<feature type="transmembrane region" description="Helical" evidence="1">
    <location>
        <begin position="59"/>
        <end position="82"/>
    </location>
</feature>
<reference evidence="2 3" key="1">
    <citation type="submission" date="2016-05" db="EMBL/GenBank/DDBJ databases">
        <title>Genome sequencing reveals origins of a unique bacterial endosymbiosis in the earliest lineages of terrestrial Fungi.</title>
        <authorList>
            <consortium name="DOE Joint Genome Institute"/>
            <person name="Uehling J."/>
            <person name="Gryganskyi A."/>
            <person name="Hameed K."/>
            <person name="Tschaplinski T."/>
            <person name="Misztal P."/>
            <person name="Wu S."/>
            <person name="Desiro A."/>
            <person name="Vande Pol N."/>
            <person name="Du Z.-Y."/>
            <person name="Zienkiewicz A."/>
            <person name="Zienkiewicz K."/>
            <person name="Morin E."/>
            <person name="Tisserant E."/>
            <person name="Splivallo R."/>
            <person name="Hainaut M."/>
            <person name="Henrissat B."/>
            <person name="Ohm R."/>
            <person name="Kuo A."/>
            <person name="Yan J."/>
            <person name="Lipzen A."/>
            <person name="Nolan M."/>
            <person name="Labutti K."/>
            <person name="Barry K."/>
            <person name="Goldstein A."/>
            <person name="Labbe J."/>
            <person name="Schadt C."/>
            <person name="Tuskan G."/>
            <person name="Grigoriev I."/>
            <person name="Martin F."/>
            <person name="Vilgalys R."/>
            <person name="Bonito G."/>
        </authorList>
    </citation>
    <scope>NUCLEOTIDE SEQUENCE [LARGE SCALE GENOMIC DNA]</scope>
    <source>
        <strain evidence="2 3">AG-77</strain>
    </source>
</reference>
<dbReference type="EMBL" id="KV442043">
    <property type="protein sequence ID" value="OAQ29044.1"/>
    <property type="molecule type" value="Genomic_DNA"/>
</dbReference>
<dbReference type="Proteomes" id="UP000078512">
    <property type="component" value="Unassembled WGS sequence"/>
</dbReference>
<dbReference type="AlphaFoldDB" id="A0A197JXQ3"/>
<keyword evidence="3" id="KW-1185">Reference proteome</keyword>
<accession>A0A197JXQ3</accession>
<name>A0A197JXQ3_9FUNG</name>
<gene>
    <name evidence="2" type="ORF">K457DRAFT_138106</name>
</gene>
<keyword evidence="1" id="KW-0472">Membrane</keyword>
<proteinExistence type="predicted"/>
<protein>
    <submittedName>
        <fullName evidence="2">Uncharacterized protein</fullName>
    </submittedName>
</protein>
<evidence type="ECO:0000313" key="2">
    <source>
        <dbReference type="EMBL" id="OAQ29044.1"/>
    </source>
</evidence>
<evidence type="ECO:0000256" key="1">
    <source>
        <dbReference type="SAM" id="Phobius"/>
    </source>
</evidence>
<evidence type="ECO:0000313" key="3">
    <source>
        <dbReference type="Proteomes" id="UP000078512"/>
    </source>
</evidence>
<keyword evidence="1" id="KW-1133">Transmembrane helix</keyword>
<sequence>MQLLFLLLYPPFLWLSLPLLASTFFIFASPSSSLALPDQQNFGLAHHSFTSAYHSKSRPPLFSCLSIFFAISHILCLGYSIGKRRKGGSMNS</sequence>
<keyword evidence="1" id="KW-0812">Transmembrane</keyword>